<feature type="region of interest" description="Disordered" evidence="1">
    <location>
        <begin position="69"/>
        <end position="245"/>
    </location>
</feature>
<dbReference type="EMBL" id="CP056070">
    <property type="protein sequence ID" value="UVC49788.1"/>
    <property type="molecule type" value="Genomic_DNA"/>
</dbReference>
<evidence type="ECO:0000256" key="1">
    <source>
        <dbReference type="SAM" id="MobiDB-lite"/>
    </source>
</evidence>
<name>A0A976SJ41_THEOR</name>
<feature type="compositionally biased region" description="Low complexity" evidence="1">
    <location>
        <begin position="96"/>
        <end position="113"/>
    </location>
</feature>
<feature type="compositionally biased region" description="Low complexity" evidence="1">
    <location>
        <begin position="134"/>
        <end position="156"/>
    </location>
</feature>
<evidence type="ECO:0000313" key="3">
    <source>
        <dbReference type="Proteomes" id="UP000244811"/>
    </source>
</evidence>
<evidence type="ECO:0000313" key="2">
    <source>
        <dbReference type="EMBL" id="UVC49788.1"/>
    </source>
</evidence>
<organism evidence="2 3">
    <name type="scientific">Theileria orientalis</name>
    <dbReference type="NCBI Taxonomy" id="68886"/>
    <lineage>
        <taxon>Eukaryota</taxon>
        <taxon>Sar</taxon>
        <taxon>Alveolata</taxon>
        <taxon>Apicomplexa</taxon>
        <taxon>Aconoidasida</taxon>
        <taxon>Piroplasmida</taxon>
        <taxon>Theileriidae</taxon>
        <taxon>Theileria</taxon>
    </lineage>
</organism>
<feature type="compositionally biased region" description="Low complexity" evidence="1">
    <location>
        <begin position="207"/>
        <end position="218"/>
    </location>
</feature>
<protein>
    <submittedName>
        <fullName evidence="2">Uncharacterized protein</fullName>
    </submittedName>
</protein>
<sequence>MERDRHYKNNGVRTFEAITGFVFNVVFEYVNREKVEIWKTDDESEYANKIVNEGGNRVIIHIGEGTSASTKVFNKGTDGKWTEDNGAPTLEKGNSEGESSGTDRSSGGTTTANGGTGSDISKSARLASVESDDAGLVSVSSGEAGEEGSTSGGDASLASTDASPEGSVATPANEVSTSGGSSGEGAGADAAENLTAQPAGGDDAGSLRRGSTRSSGSDSHVKGEPADGTSSQNSKSTQNVHEKKQKAKAFFTDLNKVVNELSQEIDGTNDLAELDSKMREAGYKLSVKLSEFLKLL</sequence>
<dbReference type="AlphaFoldDB" id="A0A976SJ41"/>
<proteinExistence type="predicted"/>
<reference evidence="2" key="1">
    <citation type="submission" date="2022-07" db="EMBL/GenBank/DDBJ databases">
        <title>Evaluation of T. orientalis genome assembly methods using nanopore sequencing and analysis of variation between genomes.</title>
        <authorList>
            <person name="Yam J."/>
            <person name="Micallef M.L."/>
            <person name="Liu M."/>
            <person name="Djordjevic S.P."/>
            <person name="Bogema D.R."/>
            <person name="Jenkins C."/>
        </authorList>
    </citation>
    <scope>NUCLEOTIDE SEQUENCE</scope>
    <source>
        <strain evidence="2">Goon Nure</strain>
    </source>
</reference>
<accession>A0A976SJ41</accession>
<gene>
    <name evidence="2" type="ORF">MACK_003902</name>
</gene>
<dbReference type="Proteomes" id="UP000244811">
    <property type="component" value="Chromosome 3"/>
</dbReference>
<feature type="compositionally biased region" description="Polar residues" evidence="1">
    <location>
        <begin position="228"/>
        <end position="239"/>
    </location>
</feature>